<feature type="transmembrane region" description="Helical" evidence="1">
    <location>
        <begin position="293"/>
        <end position="314"/>
    </location>
</feature>
<feature type="transmembrane region" description="Helical" evidence="1">
    <location>
        <begin position="21"/>
        <end position="44"/>
    </location>
</feature>
<dbReference type="Proteomes" id="UP000712007">
    <property type="component" value="Unassembled WGS sequence"/>
</dbReference>
<dbReference type="EMBL" id="JADIMV010000010">
    <property type="protein sequence ID" value="MBO8439111.1"/>
    <property type="molecule type" value="Genomic_DNA"/>
</dbReference>
<dbReference type="PANTHER" id="PTHR30590">
    <property type="entry name" value="INNER MEMBRANE PROTEIN"/>
    <property type="match status" value="1"/>
</dbReference>
<accession>A0A940IE90</accession>
<feature type="transmembrane region" description="Helical" evidence="1">
    <location>
        <begin position="361"/>
        <end position="383"/>
    </location>
</feature>
<dbReference type="AlphaFoldDB" id="A0A940IE90"/>
<feature type="domain" description="DUF418" evidence="2">
    <location>
        <begin position="243"/>
        <end position="402"/>
    </location>
</feature>
<dbReference type="InterPro" id="IPR052529">
    <property type="entry name" value="Bact_Transport_Assoc"/>
</dbReference>
<reference evidence="3" key="2">
    <citation type="journal article" date="2021" name="PeerJ">
        <title>Extensive microbial diversity within the chicken gut microbiome revealed by metagenomics and culture.</title>
        <authorList>
            <person name="Gilroy R."/>
            <person name="Ravi A."/>
            <person name="Getino M."/>
            <person name="Pursley I."/>
            <person name="Horton D.L."/>
            <person name="Alikhan N.F."/>
            <person name="Baker D."/>
            <person name="Gharbi K."/>
            <person name="Hall N."/>
            <person name="Watson M."/>
            <person name="Adriaenssens E.M."/>
            <person name="Foster-Nyarko E."/>
            <person name="Jarju S."/>
            <person name="Secka A."/>
            <person name="Antonio M."/>
            <person name="Oren A."/>
            <person name="Chaudhuri R.R."/>
            <person name="La Ragione R."/>
            <person name="Hildebrand F."/>
            <person name="Pallen M.J."/>
        </authorList>
    </citation>
    <scope>NUCLEOTIDE SEQUENCE</scope>
    <source>
        <strain evidence="3">3924</strain>
    </source>
</reference>
<name>A0A940IE90_9BACT</name>
<evidence type="ECO:0000256" key="1">
    <source>
        <dbReference type="SAM" id="Phobius"/>
    </source>
</evidence>
<feature type="transmembrane region" description="Helical" evidence="1">
    <location>
        <begin position="148"/>
        <end position="173"/>
    </location>
</feature>
<evidence type="ECO:0000259" key="2">
    <source>
        <dbReference type="Pfam" id="PF04235"/>
    </source>
</evidence>
<evidence type="ECO:0000313" key="3">
    <source>
        <dbReference type="EMBL" id="MBO8439111.1"/>
    </source>
</evidence>
<keyword evidence="1" id="KW-0472">Membrane</keyword>
<dbReference type="Pfam" id="PF04235">
    <property type="entry name" value="DUF418"/>
    <property type="match status" value="1"/>
</dbReference>
<dbReference type="PANTHER" id="PTHR30590:SF2">
    <property type="entry name" value="INNER MEMBRANE PROTEIN"/>
    <property type="match status" value="1"/>
</dbReference>
<sequence>MSAIGGAAPVAPSERYAILDILRGFALLGIAVANFPEFSLYTFLPADAVGAMPTARLDSVVRYLQYVFVDGKFYTVFSLLFGIGFSIILSNAAKRGADGLRVFYRRMVVLMLIGFLHLMFIWSGDILMLYALMGMLLPLFRKASDRALLMWAAALLLLPVLVDAVTSAVGVSLSAPVVALQRSCCARYGITDANFAYWLRDARSYAEVFDFLVQGALVRVQEFIEGNRYFKVMGLFLIGFCIGRRRFYADLGRHRAVLVRIASVGLLVGLPLSCLYAWSAVAGRPFGVAVHSLLYLLSVYPVGFAYVACLCLFFMRRPGCRLFRLIAAPGRMALTNYIGQSLCGLLIFYGIGFGLGADMGLSYVVLIAAGVWLVGALFSSLWLSAFRFGPLEWVWRMLTYGKVFPLRICRSVAETGKLSGSIRLFRGRRLDSKSRKMPPA</sequence>
<proteinExistence type="predicted"/>
<feature type="transmembrane region" description="Helical" evidence="1">
    <location>
        <begin position="334"/>
        <end position="355"/>
    </location>
</feature>
<keyword evidence="1" id="KW-0812">Transmembrane</keyword>
<dbReference type="InterPro" id="IPR007349">
    <property type="entry name" value="DUF418"/>
</dbReference>
<evidence type="ECO:0000313" key="4">
    <source>
        <dbReference type="Proteomes" id="UP000712007"/>
    </source>
</evidence>
<protein>
    <submittedName>
        <fullName evidence="3">DUF418 domain-containing protein</fullName>
    </submittedName>
</protein>
<comment type="caution">
    <text evidence="3">The sequence shown here is derived from an EMBL/GenBank/DDBJ whole genome shotgun (WGS) entry which is preliminary data.</text>
</comment>
<feature type="transmembrane region" description="Helical" evidence="1">
    <location>
        <begin position="257"/>
        <end position="281"/>
    </location>
</feature>
<gene>
    <name evidence="3" type="ORF">IAC51_00495</name>
</gene>
<feature type="transmembrane region" description="Helical" evidence="1">
    <location>
        <begin position="73"/>
        <end position="91"/>
    </location>
</feature>
<organism evidence="3 4">
    <name type="scientific">Candidatus Aphodosoma intestinipullorum</name>
    <dbReference type="NCBI Taxonomy" id="2840674"/>
    <lineage>
        <taxon>Bacteria</taxon>
        <taxon>Pseudomonadati</taxon>
        <taxon>Bacteroidota</taxon>
        <taxon>Bacteroidia</taxon>
        <taxon>Bacteroidales</taxon>
        <taxon>Candidatus Aphodosoma</taxon>
    </lineage>
</organism>
<keyword evidence="1" id="KW-1133">Transmembrane helix</keyword>
<reference evidence="3" key="1">
    <citation type="submission" date="2020-10" db="EMBL/GenBank/DDBJ databases">
        <authorList>
            <person name="Gilroy R."/>
        </authorList>
    </citation>
    <scope>NUCLEOTIDE SEQUENCE</scope>
    <source>
        <strain evidence="3">3924</strain>
    </source>
</reference>